<dbReference type="PROSITE" id="PS00108">
    <property type="entry name" value="PROTEIN_KINASE_ST"/>
    <property type="match status" value="1"/>
</dbReference>
<dbReference type="InterPro" id="IPR008271">
    <property type="entry name" value="Ser/Thr_kinase_AS"/>
</dbReference>
<keyword evidence="4" id="KW-0547">Nucleotide-binding</keyword>
<name>A0A178ZYB0_9EURO</name>
<comment type="catalytic activity">
    <reaction evidence="8">
        <text>L-seryl-[protein] + ATP = O-phospho-L-seryl-[protein] + ADP + H(+)</text>
        <dbReference type="Rhea" id="RHEA:17989"/>
        <dbReference type="Rhea" id="RHEA-COMP:9863"/>
        <dbReference type="Rhea" id="RHEA-COMP:11604"/>
        <dbReference type="ChEBI" id="CHEBI:15378"/>
        <dbReference type="ChEBI" id="CHEBI:29999"/>
        <dbReference type="ChEBI" id="CHEBI:30616"/>
        <dbReference type="ChEBI" id="CHEBI:83421"/>
        <dbReference type="ChEBI" id="CHEBI:456216"/>
        <dbReference type="EC" id="2.7.11.1"/>
    </reaction>
</comment>
<dbReference type="InterPro" id="IPR000719">
    <property type="entry name" value="Prot_kinase_dom"/>
</dbReference>
<comment type="caution">
    <text evidence="10">The sequence shown here is derived from an EMBL/GenBank/DDBJ whole genome shotgun (WGS) entry which is preliminary data.</text>
</comment>
<dbReference type="GO" id="GO:0007095">
    <property type="term" value="P:mitotic G2 DNA damage checkpoint signaling"/>
    <property type="evidence" value="ECO:0007669"/>
    <property type="project" value="EnsemblFungi"/>
</dbReference>
<dbReference type="PANTHER" id="PTHR43895:SF32">
    <property type="entry name" value="SERINE_THREONINE-PROTEIN KINASE CHK1"/>
    <property type="match status" value="1"/>
</dbReference>
<keyword evidence="5" id="KW-0418">Kinase</keyword>
<evidence type="ECO:0000256" key="8">
    <source>
        <dbReference type="ARBA" id="ARBA00048679"/>
    </source>
</evidence>
<dbReference type="GO" id="GO:0051598">
    <property type="term" value="P:meiotic recombination checkpoint signaling"/>
    <property type="evidence" value="ECO:0007669"/>
    <property type="project" value="EnsemblFungi"/>
</dbReference>
<protein>
    <recommendedName>
        <fullName evidence="1">non-specific serine/threonine protein kinase</fullName>
        <ecNumber evidence="1">2.7.11.1</ecNumber>
    </recommendedName>
</protein>
<dbReference type="GO" id="GO:0035861">
    <property type="term" value="C:site of double-strand break"/>
    <property type="evidence" value="ECO:0007669"/>
    <property type="project" value="EnsemblFungi"/>
</dbReference>
<dbReference type="GO" id="GO:0004674">
    <property type="term" value="F:protein serine/threonine kinase activity"/>
    <property type="evidence" value="ECO:0007669"/>
    <property type="project" value="UniProtKB-KW"/>
</dbReference>
<dbReference type="GO" id="GO:0005634">
    <property type="term" value="C:nucleus"/>
    <property type="evidence" value="ECO:0007669"/>
    <property type="project" value="EnsemblFungi"/>
</dbReference>
<evidence type="ECO:0000256" key="7">
    <source>
        <dbReference type="ARBA" id="ARBA00047899"/>
    </source>
</evidence>
<dbReference type="RefSeq" id="XP_018697678.1">
    <property type="nucleotide sequence ID" value="XM_018831799.1"/>
</dbReference>
<keyword evidence="3" id="KW-0808">Transferase</keyword>
<gene>
    <name evidence="10" type="ORF">AYL99_00283</name>
</gene>
<dbReference type="STRING" id="1367422.A0A178ZYB0"/>
<evidence type="ECO:0000256" key="1">
    <source>
        <dbReference type="ARBA" id="ARBA00012513"/>
    </source>
</evidence>
<accession>A0A178ZYB0</accession>
<comment type="catalytic activity">
    <reaction evidence="7">
        <text>L-threonyl-[protein] + ATP = O-phospho-L-threonyl-[protein] + ADP + H(+)</text>
        <dbReference type="Rhea" id="RHEA:46608"/>
        <dbReference type="Rhea" id="RHEA-COMP:11060"/>
        <dbReference type="Rhea" id="RHEA-COMP:11605"/>
        <dbReference type="ChEBI" id="CHEBI:15378"/>
        <dbReference type="ChEBI" id="CHEBI:30013"/>
        <dbReference type="ChEBI" id="CHEBI:30616"/>
        <dbReference type="ChEBI" id="CHEBI:61977"/>
        <dbReference type="ChEBI" id="CHEBI:456216"/>
        <dbReference type="EC" id="2.7.11.1"/>
    </reaction>
</comment>
<dbReference type="AlphaFoldDB" id="A0A178ZYB0"/>
<dbReference type="EC" id="2.7.11.1" evidence="1"/>
<dbReference type="GO" id="GO:0005524">
    <property type="term" value="F:ATP binding"/>
    <property type="evidence" value="ECO:0007669"/>
    <property type="project" value="UniProtKB-KW"/>
</dbReference>
<evidence type="ECO:0000313" key="10">
    <source>
        <dbReference type="EMBL" id="OAP64311.1"/>
    </source>
</evidence>
<keyword evidence="2" id="KW-0723">Serine/threonine-protein kinase</keyword>
<dbReference type="FunFam" id="1.10.510.10:FF:000692">
    <property type="entry name" value="Serine/threonine protein kinase, variant"/>
    <property type="match status" value="1"/>
</dbReference>
<dbReference type="PANTHER" id="PTHR43895">
    <property type="entry name" value="CALCIUM/CALMODULIN-DEPENDENT PROTEIN KINASE KINASE-RELATED"/>
    <property type="match status" value="1"/>
</dbReference>
<evidence type="ECO:0000256" key="3">
    <source>
        <dbReference type="ARBA" id="ARBA00022679"/>
    </source>
</evidence>
<keyword evidence="6" id="KW-0067">ATP-binding</keyword>
<dbReference type="Gene3D" id="1.10.510.10">
    <property type="entry name" value="Transferase(Phosphotransferase) domain 1"/>
    <property type="match status" value="1"/>
</dbReference>
<dbReference type="GO" id="GO:0000785">
    <property type="term" value="C:chromatin"/>
    <property type="evidence" value="ECO:0007669"/>
    <property type="project" value="EnsemblFungi"/>
</dbReference>
<dbReference type="GO" id="GO:0000122">
    <property type="term" value="P:negative regulation of transcription by RNA polymerase II"/>
    <property type="evidence" value="ECO:0007669"/>
    <property type="project" value="EnsemblFungi"/>
</dbReference>
<dbReference type="GO" id="GO:0005737">
    <property type="term" value="C:cytoplasm"/>
    <property type="evidence" value="ECO:0007669"/>
    <property type="project" value="EnsemblFungi"/>
</dbReference>
<dbReference type="Proteomes" id="UP000078343">
    <property type="component" value="Unassembled WGS sequence"/>
</dbReference>
<sequence>MNGVPHSQLAPLPDQVPFRIVSPTIGSGAYAWYLIPCPSMLQVPYRDLLMIPRSIKKAAPLHADNPVFAVKFINKLFAQKYGRIKQKQLEMEISLHKHIGLHKNIIEFYDHGHDHAWVWIAMELAEGGDLFDKIEADAGVAEDIAHVYFTQLISAIGYMHSKGVAHRDIKPENVLLSADGDLKIADFGMATLFEYHGRTKLATTLCGSPPYVAPEVLSCSTQAGTKGSGYAANMADVWSCGVVLFVLLAGNTPWSRPVEGRDEYGRPNEFSEYVQSNGKPSDELWDALPPEVPSLLRGMMRVDVKTRFSLEDVRRHPWFTRPNRFMDQMGRLKDPITLATNMFESLRVSFNADPFAGTQKSQNLDSMEVDGGFQARFASTQPETPGEDMLFDWGRPKHLATSSTQVGSGFTSATQSMSTAQYLEDEPSMSQFQSNPSVPLSRTQMARRFHDILPSSGLTKFYSGWALNLLVPHVLEALSRLGVPTPNIPRPTAQDCEFLVKVKTQDSRGCPLSGNIAMEAVSEELIEVCFVKASGDPLEWRRFFKRMAVLCQDAVVRPEF</sequence>
<reference evidence="10 11" key="1">
    <citation type="submission" date="2016-04" db="EMBL/GenBank/DDBJ databases">
        <title>Draft genome of Fonsecaea erecta CBS 125763.</title>
        <authorList>
            <person name="Weiss V.A."/>
            <person name="Vicente V.A."/>
            <person name="Raittz R.T."/>
            <person name="Moreno L.F."/>
            <person name="De Souza E.M."/>
            <person name="Pedrosa F.O."/>
            <person name="Steffens M.B."/>
            <person name="Faoro H."/>
            <person name="Tadra-Sfeir M.Z."/>
            <person name="Najafzadeh M.J."/>
            <person name="Felipe M.S."/>
            <person name="Teixeira M."/>
            <person name="Sun J."/>
            <person name="Xi L."/>
            <person name="Gomes R."/>
            <person name="De Azevedo C.M."/>
            <person name="Salgado C.G."/>
            <person name="Da Silva M.B."/>
            <person name="Nascimento M.F."/>
            <person name="Queiroz-Telles F."/>
            <person name="Attili D.S."/>
            <person name="Gorbushina A."/>
        </authorList>
    </citation>
    <scope>NUCLEOTIDE SEQUENCE [LARGE SCALE GENOMIC DNA]</scope>
    <source>
        <strain evidence="10 11">CBS 125763</strain>
    </source>
</reference>
<evidence type="ECO:0000256" key="5">
    <source>
        <dbReference type="ARBA" id="ARBA00022777"/>
    </source>
</evidence>
<proteinExistence type="predicted"/>
<dbReference type="Pfam" id="PF00069">
    <property type="entry name" value="Pkinase"/>
    <property type="match status" value="1"/>
</dbReference>
<keyword evidence="11" id="KW-1185">Reference proteome</keyword>
<dbReference type="EMBL" id="LVYI01000001">
    <property type="protein sequence ID" value="OAP64311.1"/>
    <property type="molecule type" value="Genomic_DNA"/>
</dbReference>
<dbReference type="SMART" id="SM00220">
    <property type="entry name" value="S_TKc"/>
    <property type="match status" value="1"/>
</dbReference>
<evidence type="ECO:0000256" key="2">
    <source>
        <dbReference type="ARBA" id="ARBA00022527"/>
    </source>
</evidence>
<evidence type="ECO:0000259" key="9">
    <source>
        <dbReference type="PROSITE" id="PS50011"/>
    </source>
</evidence>
<dbReference type="PROSITE" id="PS50011">
    <property type="entry name" value="PROTEIN_KINASE_DOM"/>
    <property type="match status" value="1"/>
</dbReference>
<dbReference type="InterPro" id="IPR011009">
    <property type="entry name" value="Kinase-like_dom_sf"/>
</dbReference>
<dbReference type="OrthoDB" id="539158at2759"/>
<evidence type="ECO:0000256" key="6">
    <source>
        <dbReference type="ARBA" id="ARBA00022840"/>
    </source>
</evidence>
<dbReference type="SUPFAM" id="SSF56112">
    <property type="entry name" value="Protein kinase-like (PK-like)"/>
    <property type="match status" value="1"/>
</dbReference>
<organism evidence="10 11">
    <name type="scientific">Fonsecaea erecta</name>
    <dbReference type="NCBI Taxonomy" id="1367422"/>
    <lineage>
        <taxon>Eukaryota</taxon>
        <taxon>Fungi</taxon>
        <taxon>Dikarya</taxon>
        <taxon>Ascomycota</taxon>
        <taxon>Pezizomycotina</taxon>
        <taxon>Eurotiomycetes</taxon>
        <taxon>Chaetothyriomycetidae</taxon>
        <taxon>Chaetothyriales</taxon>
        <taxon>Herpotrichiellaceae</taxon>
        <taxon>Fonsecaea</taxon>
    </lineage>
</organism>
<evidence type="ECO:0000313" key="11">
    <source>
        <dbReference type="Proteomes" id="UP000078343"/>
    </source>
</evidence>
<dbReference type="GeneID" id="30004453"/>
<feature type="domain" description="Protein kinase" evidence="9">
    <location>
        <begin position="19"/>
        <end position="319"/>
    </location>
</feature>
<dbReference type="GO" id="GO:0031297">
    <property type="term" value="P:replication fork processing"/>
    <property type="evidence" value="ECO:0007669"/>
    <property type="project" value="EnsemblFungi"/>
</dbReference>
<evidence type="ECO:0000256" key="4">
    <source>
        <dbReference type="ARBA" id="ARBA00022741"/>
    </source>
</evidence>